<dbReference type="Gene3D" id="3.30.420.10">
    <property type="entry name" value="Ribonuclease H-like superfamily/Ribonuclease H"/>
    <property type="match status" value="1"/>
</dbReference>
<dbReference type="GO" id="GO:0000287">
    <property type="term" value="F:magnesium ion binding"/>
    <property type="evidence" value="ECO:0007669"/>
    <property type="project" value="UniProtKB-UniRule"/>
</dbReference>
<keyword evidence="14" id="KW-1185">Reference proteome</keyword>
<dbReference type="GO" id="GO:0003676">
    <property type="term" value="F:nucleic acid binding"/>
    <property type="evidence" value="ECO:0007669"/>
    <property type="project" value="InterPro"/>
</dbReference>
<dbReference type="HAMAP" id="MF_00042">
    <property type="entry name" value="RNase_H"/>
    <property type="match status" value="1"/>
</dbReference>
<evidence type="ECO:0000256" key="6">
    <source>
        <dbReference type="ARBA" id="ARBA00022722"/>
    </source>
</evidence>
<evidence type="ECO:0000256" key="5">
    <source>
        <dbReference type="ARBA" id="ARBA00012180"/>
    </source>
</evidence>
<feature type="binding site" evidence="11">
    <location>
        <position position="67"/>
    </location>
    <ligand>
        <name>Mg(2+)</name>
        <dbReference type="ChEBI" id="CHEBI:18420"/>
        <label>1</label>
    </ligand>
</feature>
<evidence type="ECO:0000256" key="2">
    <source>
        <dbReference type="ARBA" id="ARBA00004065"/>
    </source>
</evidence>
<evidence type="ECO:0000256" key="3">
    <source>
        <dbReference type="ARBA" id="ARBA00005300"/>
    </source>
</evidence>
<dbReference type="AlphaFoldDB" id="A0P6R5"/>
<dbReference type="PROSITE" id="PS50879">
    <property type="entry name" value="RNASE_H_1"/>
    <property type="match status" value="1"/>
</dbReference>
<evidence type="ECO:0000259" key="12">
    <source>
        <dbReference type="PROSITE" id="PS50879"/>
    </source>
</evidence>
<comment type="cofactor">
    <cofactor evidence="11">
        <name>Mg(2+)</name>
        <dbReference type="ChEBI" id="CHEBI:18420"/>
    </cofactor>
    <text evidence="11">Binds 1 Mg(2+) ion per subunit. May bind a second metal ion at a regulatory site, or after substrate binding.</text>
</comment>
<dbReference type="PANTHER" id="PTHR10642">
    <property type="entry name" value="RIBONUCLEASE H1"/>
    <property type="match status" value="1"/>
</dbReference>
<dbReference type="EMBL" id="AAUX01000001">
    <property type="protein sequence ID" value="EAV47225.1"/>
    <property type="molecule type" value="Genomic_DNA"/>
</dbReference>
<evidence type="ECO:0000256" key="11">
    <source>
        <dbReference type="HAMAP-Rule" id="MF_00042"/>
    </source>
</evidence>
<keyword evidence="6 11" id="KW-0540">Nuclease</keyword>
<comment type="caution">
    <text evidence="13">The sequence shown here is derived from an EMBL/GenBank/DDBJ whole genome shotgun (WGS) entry which is preliminary data.</text>
</comment>
<sequence length="144" mass="16229">MIKVYTDGACKGNPGDGGWGALIINGSENKELYGGEKNTTNNRMELMAVIMAIESIDRIQDVTIFTDSTYVQKGISEWIINWKRNGWKSSNKQPVKNQDLWVRLDSLNSEQITWQWVKGHSGHIENDRADYLANLGVHSSSQQS</sequence>
<evidence type="ECO:0000256" key="4">
    <source>
        <dbReference type="ARBA" id="ARBA00011245"/>
    </source>
</evidence>
<dbReference type="GO" id="GO:0043137">
    <property type="term" value="P:DNA replication, removal of RNA primer"/>
    <property type="evidence" value="ECO:0007669"/>
    <property type="project" value="TreeGrafter"/>
</dbReference>
<dbReference type="CDD" id="cd09278">
    <property type="entry name" value="RNase_HI_prokaryote_like"/>
    <property type="match status" value="1"/>
</dbReference>
<dbReference type="GO" id="GO:0004523">
    <property type="term" value="F:RNA-DNA hybrid ribonuclease activity"/>
    <property type="evidence" value="ECO:0007669"/>
    <property type="project" value="UniProtKB-UniRule"/>
</dbReference>
<dbReference type="Proteomes" id="UP000054262">
    <property type="component" value="Unassembled WGS sequence"/>
</dbReference>
<dbReference type="InterPro" id="IPR050092">
    <property type="entry name" value="RNase_H"/>
</dbReference>
<dbReference type="NCBIfam" id="NF001236">
    <property type="entry name" value="PRK00203.1"/>
    <property type="match status" value="1"/>
</dbReference>
<comment type="subunit">
    <text evidence="4 11">Monomer.</text>
</comment>
<dbReference type="PANTHER" id="PTHR10642:SF26">
    <property type="entry name" value="RIBONUCLEASE H1"/>
    <property type="match status" value="1"/>
</dbReference>
<protein>
    <recommendedName>
        <fullName evidence="5 11">Ribonuclease H</fullName>
        <shortName evidence="11">RNase H</shortName>
        <ecNumber evidence="5 11">3.1.26.4</ecNumber>
    </recommendedName>
</protein>
<reference evidence="13 14" key="1">
    <citation type="submission" date="2006-11" db="EMBL/GenBank/DDBJ databases">
        <authorList>
            <person name="Giovannoni S."/>
            <person name="Vergin K."/>
            <person name="Ferriera S."/>
            <person name="Johnson J."/>
            <person name="Kravitz S."/>
            <person name="Beeson K."/>
            <person name="Sutton G."/>
            <person name="Rogers Y.-H."/>
            <person name="Friedman R."/>
            <person name="Frazier M."/>
            <person name="Venter J.C."/>
        </authorList>
    </citation>
    <scope>NUCLEOTIDE SEQUENCE [LARGE SCALE GENOMIC DNA]</scope>
    <source>
        <strain evidence="13 14">HTCC2181</strain>
    </source>
</reference>
<dbReference type="InterPro" id="IPR022892">
    <property type="entry name" value="RNaseHI"/>
</dbReference>
<dbReference type="FunFam" id="3.30.420.10:FF:000089">
    <property type="entry name" value="Ribonuclease H"/>
    <property type="match status" value="1"/>
</dbReference>
<keyword evidence="9 11" id="KW-0378">Hydrolase</keyword>
<evidence type="ECO:0000256" key="8">
    <source>
        <dbReference type="ARBA" id="ARBA00022759"/>
    </source>
</evidence>
<feature type="domain" description="RNase H type-1" evidence="12">
    <location>
        <begin position="1"/>
        <end position="138"/>
    </location>
</feature>
<name>A0P6R5_9PROT</name>
<keyword evidence="7 11" id="KW-0479">Metal-binding</keyword>
<gene>
    <name evidence="11" type="primary">rnhA</name>
    <name evidence="13" type="ORF">MB2181_04090</name>
</gene>
<evidence type="ECO:0000256" key="10">
    <source>
        <dbReference type="ARBA" id="ARBA00022842"/>
    </source>
</evidence>
<comment type="subcellular location">
    <subcellularLocation>
        <location evidence="11">Cytoplasm</location>
    </subcellularLocation>
</comment>
<evidence type="ECO:0000313" key="14">
    <source>
        <dbReference type="Proteomes" id="UP000054262"/>
    </source>
</evidence>
<dbReference type="InterPro" id="IPR002156">
    <property type="entry name" value="RNaseH_domain"/>
</dbReference>
<keyword evidence="11" id="KW-0963">Cytoplasm</keyword>
<evidence type="ECO:0000256" key="9">
    <source>
        <dbReference type="ARBA" id="ARBA00022801"/>
    </source>
</evidence>
<proteinExistence type="inferred from homology"/>
<dbReference type="SUPFAM" id="SSF53098">
    <property type="entry name" value="Ribonuclease H-like"/>
    <property type="match status" value="1"/>
</dbReference>
<evidence type="ECO:0000313" key="13">
    <source>
        <dbReference type="EMBL" id="EAV47225.1"/>
    </source>
</evidence>
<feature type="binding site" evidence="11">
    <location>
        <position position="130"/>
    </location>
    <ligand>
        <name>Mg(2+)</name>
        <dbReference type="ChEBI" id="CHEBI:18420"/>
        <label>2</label>
    </ligand>
</feature>
<keyword evidence="10 11" id="KW-0460">Magnesium</keyword>
<dbReference type="Pfam" id="PF00075">
    <property type="entry name" value="RNase_H"/>
    <property type="match status" value="1"/>
</dbReference>
<comment type="catalytic activity">
    <reaction evidence="1 11">
        <text>Endonucleolytic cleavage to 5'-phosphomonoester.</text>
        <dbReference type="EC" id="3.1.26.4"/>
    </reaction>
</comment>
<feature type="binding site" evidence="11">
    <location>
        <position position="45"/>
    </location>
    <ligand>
        <name>Mg(2+)</name>
        <dbReference type="ChEBI" id="CHEBI:18420"/>
        <label>1</label>
    </ligand>
</feature>
<dbReference type="InterPro" id="IPR012337">
    <property type="entry name" value="RNaseH-like_sf"/>
</dbReference>
<dbReference type="InterPro" id="IPR036397">
    <property type="entry name" value="RNaseH_sf"/>
</dbReference>
<dbReference type="GO" id="GO:0005737">
    <property type="term" value="C:cytoplasm"/>
    <property type="evidence" value="ECO:0007669"/>
    <property type="project" value="UniProtKB-SubCell"/>
</dbReference>
<keyword evidence="8 11" id="KW-0255">Endonuclease</keyword>
<evidence type="ECO:0000256" key="1">
    <source>
        <dbReference type="ARBA" id="ARBA00000077"/>
    </source>
</evidence>
<accession>A0P6R5</accession>
<organism evidence="13 14">
    <name type="scientific">Methylophilales bacterium HTCC2181</name>
    <dbReference type="NCBI Taxonomy" id="383631"/>
    <lineage>
        <taxon>Bacteria</taxon>
        <taxon>Pseudomonadati</taxon>
        <taxon>Pseudomonadota</taxon>
        <taxon>Betaproteobacteria</taxon>
        <taxon>Nitrosomonadales</taxon>
        <taxon>OM43 clade</taxon>
    </lineage>
</organism>
<dbReference type="OrthoDB" id="7845843at2"/>
<comment type="similarity">
    <text evidence="3 11">Belongs to the RNase H family.</text>
</comment>
<feature type="binding site" evidence="11">
    <location>
        <position position="7"/>
    </location>
    <ligand>
        <name>Mg(2+)</name>
        <dbReference type="ChEBI" id="CHEBI:18420"/>
        <label>1</label>
    </ligand>
</feature>
<feature type="binding site" evidence="11">
    <location>
        <position position="7"/>
    </location>
    <ligand>
        <name>Mg(2+)</name>
        <dbReference type="ChEBI" id="CHEBI:18420"/>
        <label>2</label>
    </ligand>
</feature>
<dbReference type="EC" id="3.1.26.4" evidence="5 11"/>
<evidence type="ECO:0000256" key="7">
    <source>
        <dbReference type="ARBA" id="ARBA00022723"/>
    </source>
</evidence>
<comment type="function">
    <text evidence="2 11">Endonuclease that specifically degrades the RNA of RNA-DNA hybrids.</text>
</comment>